<evidence type="ECO:0000313" key="2">
    <source>
        <dbReference type="EMBL" id="QSF53054.1"/>
    </source>
</evidence>
<evidence type="ECO:0000313" key="3">
    <source>
        <dbReference type="Proteomes" id="UP000662957"/>
    </source>
</evidence>
<dbReference type="Proteomes" id="UP000662957">
    <property type="component" value="Chromosome"/>
</dbReference>
<organism evidence="2 3">
    <name type="scientific">Brevundimonas fontaquae</name>
    <dbReference type="NCBI Taxonomy" id="2813778"/>
    <lineage>
        <taxon>Bacteria</taxon>
        <taxon>Pseudomonadati</taxon>
        <taxon>Pseudomonadota</taxon>
        <taxon>Alphaproteobacteria</taxon>
        <taxon>Caulobacterales</taxon>
        <taxon>Caulobacteraceae</taxon>
        <taxon>Brevundimonas</taxon>
    </lineage>
</organism>
<keyword evidence="3" id="KW-1185">Reference proteome</keyword>
<dbReference type="EMBL" id="CP070968">
    <property type="protein sequence ID" value="QSF53054.1"/>
    <property type="molecule type" value="Genomic_DNA"/>
</dbReference>
<evidence type="ECO:0008006" key="4">
    <source>
        <dbReference type="Google" id="ProtNLM"/>
    </source>
</evidence>
<reference evidence="2 3" key="1">
    <citation type="submission" date="2021-02" db="EMBL/GenBank/DDBJ databases">
        <title>Brevundimonas sp. CS1 genome sequence.</title>
        <authorList>
            <person name="Lee K."/>
            <person name="Choi Y.-J."/>
            <person name="Son H.-R."/>
        </authorList>
    </citation>
    <scope>NUCLEOTIDE SEQUENCE [LARGE SCALE GENOMIC DNA]</scope>
    <source>
        <strain evidence="2 3">CS1</strain>
    </source>
</reference>
<keyword evidence="1" id="KW-0472">Membrane</keyword>
<protein>
    <recommendedName>
        <fullName evidence="4">Diguanylate cyclase</fullName>
    </recommendedName>
</protein>
<evidence type="ECO:0000256" key="1">
    <source>
        <dbReference type="SAM" id="Phobius"/>
    </source>
</evidence>
<keyword evidence="1" id="KW-1133">Transmembrane helix</keyword>
<proteinExistence type="predicted"/>
<name>A0ABX7LLP0_9CAUL</name>
<keyword evidence="1" id="KW-0812">Transmembrane</keyword>
<sequence>MTFPEKRQMLKDRFHLLIGPLVLVLAVSGSSSEPSSVFLAWTVGIALVALVLNRLVP</sequence>
<gene>
    <name evidence="2" type="ORF">JX001_09455</name>
</gene>
<dbReference type="RefSeq" id="WP_205680871.1">
    <property type="nucleotide sequence ID" value="NZ_CP070968.1"/>
</dbReference>
<accession>A0ABX7LLP0</accession>
<feature type="transmembrane region" description="Helical" evidence="1">
    <location>
        <begin position="39"/>
        <end position="56"/>
    </location>
</feature>